<keyword evidence="5" id="KW-0325">Glycoprotein</keyword>
<dbReference type="InterPro" id="IPR019336">
    <property type="entry name" value="GPR180/TMEM145_TM"/>
</dbReference>
<dbReference type="Pfam" id="PF10192">
    <property type="entry name" value="GPR180-TMEM145_TM"/>
    <property type="match status" value="1"/>
</dbReference>
<accession>A0A2J7PNW4</accession>
<evidence type="ECO:0000313" key="12">
    <source>
        <dbReference type="Proteomes" id="UP000235965"/>
    </source>
</evidence>
<dbReference type="Proteomes" id="UP000235965">
    <property type="component" value="Unassembled WGS sequence"/>
</dbReference>
<dbReference type="PANTHER" id="PTHR23252">
    <property type="entry name" value="INTIMAL THICKNESS RECEPTOR-RELATED"/>
    <property type="match status" value="1"/>
</dbReference>
<evidence type="ECO:0000259" key="10">
    <source>
        <dbReference type="Pfam" id="PF21892"/>
    </source>
</evidence>
<keyword evidence="8" id="KW-0732">Signal</keyword>
<dbReference type="AlphaFoldDB" id="A0A2J7PNW4"/>
<dbReference type="InParanoid" id="A0A2J7PNW4"/>
<dbReference type="Pfam" id="PF21892">
    <property type="entry name" value="TMEM145_N"/>
    <property type="match status" value="1"/>
</dbReference>
<evidence type="ECO:0000256" key="4">
    <source>
        <dbReference type="ARBA" id="ARBA00023136"/>
    </source>
</evidence>
<dbReference type="GO" id="GO:0016020">
    <property type="term" value="C:membrane"/>
    <property type="evidence" value="ECO:0007669"/>
    <property type="project" value="UniProtKB-SubCell"/>
</dbReference>
<feature type="domain" description="GPR180/TMEM145 transmembrane" evidence="9">
    <location>
        <begin position="179"/>
        <end position="397"/>
    </location>
</feature>
<dbReference type="PANTHER" id="PTHR23252:SF24">
    <property type="entry name" value="TRANSMEMBRANE PROTEIN 145"/>
    <property type="match status" value="1"/>
</dbReference>
<feature type="domain" description="GPR180-like N-terminal" evidence="10">
    <location>
        <begin position="68"/>
        <end position="146"/>
    </location>
</feature>
<feature type="chain" id="PRO_5014332243" evidence="8">
    <location>
        <begin position="31"/>
        <end position="523"/>
    </location>
</feature>
<comment type="subcellular location">
    <subcellularLocation>
        <location evidence="1">Membrane</location>
        <topology evidence="1">Multi-pass membrane protein</topology>
    </subcellularLocation>
</comment>
<keyword evidence="4 7" id="KW-0472">Membrane</keyword>
<dbReference type="GO" id="GO:0019236">
    <property type="term" value="P:response to pheromone"/>
    <property type="evidence" value="ECO:0007669"/>
    <property type="project" value="InterPro"/>
</dbReference>
<gene>
    <name evidence="11" type="ORF">B7P43_G12644</name>
</gene>
<evidence type="ECO:0000256" key="5">
    <source>
        <dbReference type="ARBA" id="ARBA00023180"/>
    </source>
</evidence>
<proteinExistence type="predicted"/>
<name>A0A2J7PNW4_9NEOP</name>
<evidence type="ECO:0000313" key="11">
    <source>
        <dbReference type="EMBL" id="PNF18018.1"/>
    </source>
</evidence>
<dbReference type="EMBL" id="NEVH01023284">
    <property type="protein sequence ID" value="PNF18018.1"/>
    <property type="molecule type" value="Genomic_DNA"/>
</dbReference>
<dbReference type="GO" id="GO:0007186">
    <property type="term" value="P:G protein-coupled receptor signaling pathway"/>
    <property type="evidence" value="ECO:0007669"/>
    <property type="project" value="InterPro"/>
</dbReference>
<evidence type="ECO:0000256" key="6">
    <source>
        <dbReference type="SAM" id="MobiDB-lite"/>
    </source>
</evidence>
<comment type="caution">
    <text evidence="11">The sequence shown here is derived from an EMBL/GenBank/DDBJ whole genome shotgun (WGS) entry which is preliminary data.</text>
</comment>
<feature type="region of interest" description="Disordered" evidence="6">
    <location>
        <begin position="479"/>
        <end position="523"/>
    </location>
</feature>
<dbReference type="InterPro" id="IPR053880">
    <property type="entry name" value="GPR180-like_N"/>
</dbReference>
<organism evidence="11 12">
    <name type="scientific">Cryptotermes secundus</name>
    <dbReference type="NCBI Taxonomy" id="105785"/>
    <lineage>
        <taxon>Eukaryota</taxon>
        <taxon>Metazoa</taxon>
        <taxon>Ecdysozoa</taxon>
        <taxon>Arthropoda</taxon>
        <taxon>Hexapoda</taxon>
        <taxon>Insecta</taxon>
        <taxon>Pterygota</taxon>
        <taxon>Neoptera</taxon>
        <taxon>Polyneoptera</taxon>
        <taxon>Dictyoptera</taxon>
        <taxon>Blattodea</taxon>
        <taxon>Blattoidea</taxon>
        <taxon>Termitoidae</taxon>
        <taxon>Kalotermitidae</taxon>
        <taxon>Cryptotermitinae</taxon>
        <taxon>Cryptotermes</taxon>
    </lineage>
</organism>
<feature type="transmembrane region" description="Helical" evidence="7">
    <location>
        <begin position="280"/>
        <end position="297"/>
    </location>
</feature>
<feature type="transmembrane region" description="Helical" evidence="7">
    <location>
        <begin position="174"/>
        <end position="195"/>
    </location>
</feature>
<sequence>MESAMQQAQTLKVKISVFLLLLSMYPLLEMASSKYVEGHLTTAENWAFVARFCFLSEKGQFEYMIEYEMTCLEKESVLNVTLHQVVNLTAEGTAGLSSGCVFHNNSQQKKGWLSCHDARRFRSARERWWFLAISNCNATKGLNLRYKFLMTNGPPGDYWHEHFSADEFYILPNLMASCIAYLLMILAIVMCTVELKARQLFHMTYKLFVASVLLQELGNILQSAAYIKYALDGIGFPRTKTLGRVCESASEIVYLLLLLLLAKGFTVTRGRLRLASSIKLTIFMCLYVVTYTVLFVYERQFFDPGEVLYLYESPPGYGIIFLRIIAWWMFMYSTIFTLKHYPEKARFYYPFNIVGTLWFMAGPLFILAANNLIDKWVRESVVCGVLHIIALVGHILFLCLTLPSRANKVFPYHVRTTQIGVLQVQDVMDSDTTFPFRHHQYAPSAPPRPRQNVHPLVGEWVTDVPLELFTISQSVTVDPSMRPTAPKSHDTGHLTYPFQQPDSRPPPLEPYDSFLAPSQITRT</sequence>
<dbReference type="STRING" id="105785.A0A2J7PNW4"/>
<evidence type="ECO:0000256" key="1">
    <source>
        <dbReference type="ARBA" id="ARBA00004141"/>
    </source>
</evidence>
<evidence type="ECO:0000256" key="2">
    <source>
        <dbReference type="ARBA" id="ARBA00022692"/>
    </source>
</evidence>
<evidence type="ECO:0000259" key="9">
    <source>
        <dbReference type="Pfam" id="PF10192"/>
    </source>
</evidence>
<feature type="transmembrane region" description="Helical" evidence="7">
    <location>
        <begin position="317"/>
        <end position="335"/>
    </location>
</feature>
<feature type="signal peptide" evidence="8">
    <location>
        <begin position="1"/>
        <end position="30"/>
    </location>
</feature>
<keyword evidence="12" id="KW-1185">Reference proteome</keyword>
<protein>
    <submittedName>
        <fullName evidence="11">Uncharacterized protein</fullName>
    </submittedName>
</protein>
<reference evidence="11 12" key="1">
    <citation type="submission" date="2017-12" db="EMBL/GenBank/DDBJ databases">
        <title>Hemimetabolous genomes reveal molecular basis of termite eusociality.</title>
        <authorList>
            <person name="Harrison M.C."/>
            <person name="Jongepier E."/>
            <person name="Robertson H.M."/>
            <person name="Arning N."/>
            <person name="Bitard-Feildel T."/>
            <person name="Chao H."/>
            <person name="Childers C.P."/>
            <person name="Dinh H."/>
            <person name="Doddapaneni H."/>
            <person name="Dugan S."/>
            <person name="Gowin J."/>
            <person name="Greiner C."/>
            <person name="Han Y."/>
            <person name="Hu H."/>
            <person name="Hughes D.S.T."/>
            <person name="Huylmans A.-K."/>
            <person name="Kemena C."/>
            <person name="Kremer L.P.M."/>
            <person name="Lee S.L."/>
            <person name="Lopez-Ezquerra A."/>
            <person name="Mallet L."/>
            <person name="Monroy-Kuhn J.M."/>
            <person name="Moser A."/>
            <person name="Murali S.C."/>
            <person name="Muzny D.M."/>
            <person name="Otani S."/>
            <person name="Piulachs M.-D."/>
            <person name="Poelchau M."/>
            <person name="Qu J."/>
            <person name="Schaub F."/>
            <person name="Wada-Katsumata A."/>
            <person name="Worley K.C."/>
            <person name="Xie Q."/>
            <person name="Ylla G."/>
            <person name="Poulsen M."/>
            <person name="Gibbs R.A."/>
            <person name="Schal C."/>
            <person name="Richards S."/>
            <person name="Belles X."/>
            <person name="Korb J."/>
            <person name="Bornberg-Bauer E."/>
        </authorList>
    </citation>
    <scope>NUCLEOTIDE SEQUENCE [LARGE SCALE GENOMIC DNA]</scope>
    <source>
        <tissue evidence="11">Whole body</tissue>
    </source>
</reference>
<keyword evidence="2 7" id="KW-0812">Transmembrane</keyword>
<evidence type="ECO:0000256" key="7">
    <source>
        <dbReference type="SAM" id="Phobius"/>
    </source>
</evidence>
<feature type="transmembrane region" description="Helical" evidence="7">
    <location>
        <begin position="381"/>
        <end position="402"/>
    </location>
</feature>
<evidence type="ECO:0000256" key="8">
    <source>
        <dbReference type="SAM" id="SignalP"/>
    </source>
</evidence>
<feature type="transmembrane region" description="Helical" evidence="7">
    <location>
        <begin position="347"/>
        <end position="369"/>
    </location>
</feature>
<evidence type="ECO:0000256" key="3">
    <source>
        <dbReference type="ARBA" id="ARBA00022989"/>
    </source>
</evidence>
<dbReference type="InterPro" id="IPR047831">
    <property type="entry name" value="GPR180/TMEM145"/>
</dbReference>
<dbReference type="OrthoDB" id="205745at2759"/>
<keyword evidence="3 7" id="KW-1133">Transmembrane helix</keyword>